<keyword evidence="2" id="KW-1185">Reference proteome</keyword>
<gene>
    <name evidence="1" type="ORF">MRB53_001568</name>
</gene>
<organism evidence="1 2">
    <name type="scientific">Persea americana</name>
    <name type="common">Avocado</name>
    <dbReference type="NCBI Taxonomy" id="3435"/>
    <lineage>
        <taxon>Eukaryota</taxon>
        <taxon>Viridiplantae</taxon>
        <taxon>Streptophyta</taxon>
        <taxon>Embryophyta</taxon>
        <taxon>Tracheophyta</taxon>
        <taxon>Spermatophyta</taxon>
        <taxon>Magnoliopsida</taxon>
        <taxon>Magnoliidae</taxon>
        <taxon>Laurales</taxon>
        <taxon>Lauraceae</taxon>
        <taxon>Persea</taxon>
    </lineage>
</organism>
<dbReference type="Proteomes" id="UP001234297">
    <property type="component" value="Chromosome 1"/>
</dbReference>
<protein>
    <submittedName>
        <fullName evidence="1">Uncharacterized protein</fullName>
    </submittedName>
</protein>
<comment type="caution">
    <text evidence="1">The sequence shown here is derived from an EMBL/GenBank/DDBJ whole genome shotgun (WGS) entry which is preliminary data.</text>
</comment>
<evidence type="ECO:0000313" key="1">
    <source>
        <dbReference type="EMBL" id="KAJ8648545.1"/>
    </source>
</evidence>
<dbReference type="EMBL" id="CM056809">
    <property type="protein sequence ID" value="KAJ8648545.1"/>
    <property type="molecule type" value="Genomic_DNA"/>
</dbReference>
<sequence length="497" mass="54399">MLPLFFFIAAISLAPSDDPRPPSPSQLTLTCSTLLFRYKQREEVASAKSPPFFCLQKQTSKEDLLFETHSFVSILPSSSERALGASHPLSLFIALTDVLESGLNTVDKVFDKRWQTTWQENKRWENQLYDVMSQMKTLIEQNRQQAKQILVENPSLTKALFQAQIMLGMVQSPQVMPNIKQTVSQNPQQSAQPGQQLNVQTGEHGQASLSQPQASLSQSSIRQQLPNQPSISIPPSTSPPVSLPSQIAPSHSLQTGQQAKGHLSTQATTISLPHSSQIHNPPLPPFHSAPQPSAHQSQLPSVPSQAQQPQQAAGILHQPLQQLQPPLPPQPRPPSMQPFPHQIHPQMTPNLGFPPPQQLPSQFHPGSNNPQGSIGSSLPQGQPPLSNQPLNQQLYQVGKHIGADLNNQAGSSMQVERRPAWMPGPPENPAGGAQLTGPPPLGAGQMGSNSQPPRPPQLTPEMEKALLQQVMSLTPEQINFLPPEQRNQVLQLQQMLR</sequence>
<proteinExistence type="predicted"/>
<accession>A0ACC2MT01</accession>
<reference evidence="1 2" key="1">
    <citation type="journal article" date="2022" name="Hortic Res">
        <title>A haplotype resolved chromosomal level avocado genome allows analysis of novel avocado genes.</title>
        <authorList>
            <person name="Nath O."/>
            <person name="Fletcher S.J."/>
            <person name="Hayward A."/>
            <person name="Shaw L.M."/>
            <person name="Masouleh A.K."/>
            <person name="Furtado A."/>
            <person name="Henry R.J."/>
            <person name="Mitter N."/>
        </authorList>
    </citation>
    <scope>NUCLEOTIDE SEQUENCE [LARGE SCALE GENOMIC DNA]</scope>
    <source>
        <strain evidence="2">cv. Hass</strain>
    </source>
</reference>
<evidence type="ECO:0000313" key="2">
    <source>
        <dbReference type="Proteomes" id="UP001234297"/>
    </source>
</evidence>
<name>A0ACC2MT01_PERAE</name>